<keyword evidence="7" id="KW-1185">Reference proteome</keyword>
<keyword evidence="2" id="KW-0547">Nucleotide-binding</keyword>
<dbReference type="Gene3D" id="3.40.50.300">
    <property type="entry name" value="P-loop containing nucleotide triphosphate hydrolases"/>
    <property type="match status" value="1"/>
</dbReference>
<sequence length="255" mass="27405">MRLQATGLGVRLRRAEVLRGIDLHLEAGEWLGVIGPNGAGKSTLLKALAGVLRHTGSLVIGSGSRATQIALMPQTPLLPEGMSVVEYVLLGRTAHLGWLRGETRRDRRIAAEVIGRLRLEEFADRPVTSLSGGEAQRAVVARALAQQTQILLLDEPTSALDLGHQAEVLSVVDELRRQDGISVIAAMHDLGSAARYADRLQLLAAGSTEAVGNPTQVLEPDVLSRVYRTPLDVHQLDGELVVLPRRTATTGRNNP</sequence>
<evidence type="ECO:0000256" key="2">
    <source>
        <dbReference type="ARBA" id="ARBA00022741"/>
    </source>
</evidence>
<dbReference type="AlphaFoldDB" id="A0A7G9RAM8"/>
<dbReference type="PROSITE" id="PS00211">
    <property type="entry name" value="ABC_TRANSPORTER_1"/>
    <property type="match status" value="1"/>
</dbReference>
<dbReference type="PANTHER" id="PTHR42794">
    <property type="entry name" value="HEMIN IMPORT ATP-BINDING PROTEIN HMUV"/>
    <property type="match status" value="1"/>
</dbReference>
<dbReference type="InterPro" id="IPR003593">
    <property type="entry name" value="AAA+_ATPase"/>
</dbReference>
<dbReference type="CDD" id="cd03214">
    <property type="entry name" value="ABC_Iron-Siderophores_B12_Hemin"/>
    <property type="match status" value="1"/>
</dbReference>
<keyword evidence="1" id="KW-0813">Transport</keyword>
<evidence type="ECO:0000259" key="5">
    <source>
        <dbReference type="PROSITE" id="PS50893"/>
    </source>
</evidence>
<dbReference type="RefSeq" id="WP_187578495.1">
    <property type="nucleotide sequence ID" value="NZ_CP060713.1"/>
</dbReference>
<evidence type="ECO:0000256" key="4">
    <source>
        <dbReference type="ARBA" id="ARBA00022967"/>
    </source>
</evidence>
<dbReference type="PROSITE" id="PS50893">
    <property type="entry name" value="ABC_TRANSPORTER_2"/>
    <property type="match status" value="1"/>
</dbReference>
<dbReference type="GO" id="GO:0005524">
    <property type="term" value="F:ATP binding"/>
    <property type="evidence" value="ECO:0007669"/>
    <property type="project" value="UniProtKB-KW"/>
</dbReference>
<dbReference type="GO" id="GO:0016887">
    <property type="term" value="F:ATP hydrolysis activity"/>
    <property type="evidence" value="ECO:0007669"/>
    <property type="project" value="InterPro"/>
</dbReference>
<dbReference type="PANTHER" id="PTHR42794:SF1">
    <property type="entry name" value="HEMIN IMPORT ATP-BINDING PROTEIN HMUV"/>
    <property type="match status" value="1"/>
</dbReference>
<feature type="domain" description="ABC transporter" evidence="5">
    <location>
        <begin position="3"/>
        <end position="230"/>
    </location>
</feature>
<evidence type="ECO:0000313" key="6">
    <source>
        <dbReference type="EMBL" id="QNN52653.1"/>
    </source>
</evidence>
<dbReference type="FunFam" id="3.40.50.300:FF:000134">
    <property type="entry name" value="Iron-enterobactin ABC transporter ATP-binding protein"/>
    <property type="match status" value="1"/>
</dbReference>
<dbReference type="SUPFAM" id="SSF52540">
    <property type="entry name" value="P-loop containing nucleoside triphosphate hydrolases"/>
    <property type="match status" value="1"/>
</dbReference>
<dbReference type="KEGG" id="nmes:H9L09_19760"/>
<protein>
    <submittedName>
        <fullName evidence="6">ABC transporter ATP-binding protein</fullName>
    </submittedName>
</protein>
<name>A0A7G9RAM8_9ACTN</name>
<gene>
    <name evidence="6" type="ORF">H9L09_19760</name>
</gene>
<keyword evidence="4" id="KW-1278">Translocase</keyword>
<dbReference type="InterPro" id="IPR027417">
    <property type="entry name" value="P-loop_NTPase"/>
</dbReference>
<reference evidence="6 7" key="1">
    <citation type="submission" date="2020-08" db="EMBL/GenBank/DDBJ databases">
        <title>Genome sequence of Nocardioides mesophilus KACC 16243T.</title>
        <authorList>
            <person name="Hyun D.-W."/>
            <person name="Bae J.-W."/>
        </authorList>
    </citation>
    <scope>NUCLEOTIDE SEQUENCE [LARGE SCALE GENOMIC DNA]</scope>
    <source>
        <strain evidence="6 7">KACC 16243</strain>
    </source>
</reference>
<evidence type="ECO:0000256" key="1">
    <source>
        <dbReference type="ARBA" id="ARBA00022448"/>
    </source>
</evidence>
<accession>A0A7G9RAM8</accession>
<proteinExistence type="predicted"/>
<dbReference type="Pfam" id="PF00005">
    <property type="entry name" value="ABC_tran"/>
    <property type="match status" value="1"/>
</dbReference>
<keyword evidence="3 6" id="KW-0067">ATP-binding</keyword>
<organism evidence="6 7">
    <name type="scientific">Nocardioides mesophilus</name>
    <dbReference type="NCBI Taxonomy" id="433659"/>
    <lineage>
        <taxon>Bacteria</taxon>
        <taxon>Bacillati</taxon>
        <taxon>Actinomycetota</taxon>
        <taxon>Actinomycetes</taxon>
        <taxon>Propionibacteriales</taxon>
        <taxon>Nocardioidaceae</taxon>
        <taxon>Nocardioides</taxon>
    </lineage>
</organism>
<dbReference type="EMBL" id="CP060713">
    <property type="protein sequence ID" value="QNN52653.1"/>
    <property type="molecule type" value="Genomic_DNA"/>
</dbReference>
<dbReference type="InterPro" id="IPR017871">
    <property type="entry name" value="ABC_transporter-like_CS"/>
</dbReference>
<evidence type="ECO:0000313" key="7">
    <source>
        <dbReference type="Proteomes" id="UP000515947"/>
    </source>
</evidence>
<dbReference type="SMART" id="SM00382">
    <property type="entry name" value="AAA"/>
    <property type="match status" value="1"/>
</dbReference>
<evidence type="ECO:0000256" key="3">
    <source>
        <dbReference type="ARBA" id="ARBA00022840"/>
    </source>
</evidence>
<dbReference type="Proteomes" id="UP000515947">
    <property type="component" value="Chromosome"/>
</dbReference>
<dbReference type="InterPro" id="IPR003439">
    <property type="entry name" value="ABC_transporter-like_ATP-bd"/>
</dbReference>